<comment type="catalytic activity">
    <reaction evidence="10">
        <text>Mg(2+)(in) = Mg(2+)(out)</text>
        <dbReference type="Rhea" id="RHEA:29827"/>
        <dbReference type="ChEBI" id="CHEBI:18420"/>
    </reaction>
</comment>
<protein>
    <recommendedName>
        <fullName evidence="12">Magnesium transport protein CorA</fullName>
    </recommendedName>
</protein>
<dbReference type="GO" id="GO:0015087">
    <property type="term" value="F:cobalt ion transmembrane transporter activity"/>
    <property type="evidence" value="ECO:0007669"/>
    <property type="project" value="UniProtKB-UniRule"/>
</dbReference>
<dbReference type="RefSeq" id="WP_369600487.1">
    <property type="nucleotide sequence ID" value="NZ_CP154858.1"/>
</dbReference>
<dbReference type="GO" id="GO:0005886">
    <property type="term" value="C:plasma membrane"/>
    <property type="evidence" value="ECO:0007669"/>
    <property type="project" value="UniProtKB-SubCell"/>
</dbReference>
<sequence>MTDMAKTGLPPGSLIHVGEEAPSDTTITLCRYTRETLDVTKDIPPDDLIRQLEQPFNGTTWVRIEGLADTAFFAQLAEHVGIHALVMEDVLNTHQRAKLEDYDNYIYAVLRHTPWQPDTEDLADDQISFILAPHLVITFSETATPLFDPVAERLKNGAGRLRNHEADYLFYALMDVVVDGYIQAHDELDDVIFELEESLLSGDTEQATLVRIQDMKRALLRQRKAIQPVATMLDTLIREDHPLIRPVTQPYLRDVEDHAQRVLANLESSRELLGSMLDIYLSLASNRMNETMKVLTVFAAIFIPLTFVAGVYGMNFEYMPELKWRWGYPAVWGVFVTMAGGLLVYFKRKQWL</sequence>
<dbReference type="FunFam" id="1.20.58.340:FF:000004">
    <property type="entry name" value="Magnesium transport protein CorA"/>
    <property type="match status" value="1"/>
</dbReference>
<reference evidence="13" key="1">
    <citation type="submission" date="2024-05" db="EMBL/GenBank/DDBJ databases">
        <title>Genome sequencing of novel strain.</title>
        <authorList>
            <person name="Ganbat D."/>
            <person name="Ganbat S."/>
            <person name="Lee S.-J."/>
        </authorList>
    </citation>
    <scope>NUCLEOTIDE SEQUENCE</scope>
    <source>
        <strain evidence="13">SMD15-11</strain>
    </source>
</reference>
<comment type="function">
    <text evidence="11">Mediates influx of magnesium ions. Alternates between open and closed states. Activated by low cytoplasmic Mg(2+) levels. Inactive when cytoplasmic Mg(2+) levels are high.</text>
</comment>
<evidence type="ECO:0000256" key="12">
    <source>
        <dbReference type="RuleBase" id="RU362010"/>
    </source>
</evidence>
<name>A0AB39UU05_9GAMM</name>
<dbReference type="InterPro" id="IPR004488">
    <property type="entry name" value="Mg/Co-transport_prot_CorA"/>
</dbReference>
<evidence type="ECO:0000256" key="1">
    <source>
        <dbReference type="ARBA" id="ARBA00004651"/>
    </source>
</evidence>
<dbReference type="GO" id="GO:0000287">
    <property type="term" value="F:magnesium ion binding"/>
    <property type="evidence" value="ECO:0007669"/>
    <property type="project" value="TreeGrafter"/>
</dbReference>
<evidence type="ECO:0000256" key="2">
    <source>
        <dbReference type="ARBA" id="ARBA00009765"/>
    </source>
</evidence>
<dbReference type="PANTHER" id="PTHR46494:SF1">
    <property type="entry name" value="CORA FAMILY METAL ION TRANSPORTER (EUROFUNG)"/>
    <property type="match status" value="1"/>
</dbReference>
<evidence type="ECO:0000256" key="7">
    <source>
        <dbReference type="ARBA" id="ARBA00022989"/>
    </source>
</evidence>
<keyword evidence="6 12" id="KW-0460">Magnesium</keyword>
<keyword evidence="9 12" id="KW-0472">Membrane</keyword>
<evidence type="ECO:0000313" key="13">
    <source>
        <dbReference type="EMBL" id="XDT71451.1"/>
    </source>
</evidence>
<organism evidence="13">
    <name type="scientific">Thermohahella caldifontis</name>
    <dbReference type="NCBI Taxonomy" id="3142973"/>
    <lineage>
        <taxon>Bacteria</taxon>
        <taxon>Pseudomonadati</taxon>
        <taxon>Pseudomonadota</taxon>
        <taxon>Gammaproteobacteria</taxon>
        <taxon>Oceanospirillales</taxon>
        <taxon>Hahellaceae</taxon>
        <taxon>Thermohahella</taxon>
    </lineage>
</organism>
<gene>
    <name evidence="12 13" type="primary">corA</name>
    <name evidence="13" type="ORF">AAIA72_11615</name>
</gene>
<evidence type="ECO:0000256" key="3">
    <source>
        <dbReference type="ARBA" id="ARBA00022448"/>
    </source>
</evidence>
<dbReference type="Gene3D" id="1.20.58.340">
    <property type="entry name" value="Magnesium transport protein CorA, transmembrane region"/>
    <property type="match status" value="2"/>
</dbReference>
<feature type="transmembrane region" description="Helical" evidence="12">
    <location>
        <begin position="294"/>
        <end position="314"/>
    </location>
</feature>
<dbReference type="GO" id="GO:0050897">
    <property type="term" value="F:cobalt ion binding"/>
    <property type="evidence" value="ECO:0007669"/>
    <property type="project" value="TreeGrafter"/>
</dbReference>
<keyword evidence="7 12" id="KW-1133">Transmembrane helix</keyword>
<evidence type="ECO:0000256" key="8">
    <source>
        <dbReference type="ARBA" id="ARBA00023065"/>
    </source>
</evidence>
<proteinExistence type="inferred from homology"/>
<dbReference type="NCBIfam" id="TIGR00383">
    <property type="entry name" value="corA"/>
    <property type="match status" value="1"/>
</dbReference>
<keyword evidence="3 12" id="KW-0813">Transport</keyword>
<dbReference type="GO" id="GO:0015095">
    <property type="term" value="F:magnesium ion transmembrane transporter activity"/>
    <property type="evidence" value="ECO:0007669"/>
    <property type="project" value="UniProtKB-UniRule"/>
</dbReference>
<evidence type="ECO:0000256" key="9">
    <source>
        <dbReference type="ARBA" id="ARBA00023136"/>
    </source>
</evidence>
<evidence type="ECO:0000256" key="6">
    <source>
        <dbReference type="ARBA" id="ARBA00022842"/>
    </source>
</evidence>
<dbReference type="SUPFAM" id="SSF143865">
    <property type="entry name" value="CorA soluble domain-like"/>
    <property type="match status" value="1"/>
</dbReference>
<dbReference type="Gene3D" id="3.30.460.20">
    <property type="entry name" value="CorA soluble domain-like"/>
    <property type="match status" value="1"/>
</dbReference>
<evidence type="ECO:0000256" key="11">
    <source>
        <dbReference type="ARBA" id="ARBA00045497"/>
    </source>
</evidence>
<accession>A0AB39UU05</accession>
<feature type="transmembrane region" description="Helical" evidence="12">
    <location>
        <begin position="326"/>
        <end position="346"/>
    </location>
</feature>
<dbReference type="InterPro" id="IPR002523">
    <property type="entry name" value="MgTranspt_CorA/ZnTranspt_ZntB"/>
</dbReference>
<evidence type="ECO:0000256" key="5">
    <source>
        <dbReference type="ARBA" id="ARBA00022692"/>
    </source>
</evidence>
<dbReference type="AlphaFoldDB" id="A0AB39UU05"/>
<comment type="similarity">
    <text evidence="2 12">Belongs to the CorA metal ion transporter (MIT) (TC 1.A.35) family.</text>
</comment>
<evidence type="ECO:0000256" key="4">
    <source>
        <dbReference type="ARBA" id="ARBA00022475"/>
    </source>
</evidence>
<dbReference type="Pfam" id="PF01544">
    <property type="entry name" value="CorA"/>
    <property type="match status" value="1"/>
</dbReference>
<keyword evidence="5 12" id="KW-0812">Transmembrane</keyword>
<keyword evidence="8 12" id="KW-0406">Ion transport</keyword>
<dbReference type="PANTHER" id="PTHR46494">
    <property type="entry name" value="CORA FAMILY METAL ION TRANSPORTER (EUROFUNG)"/>
    <property type="match status" value="1"/>
</dbReference>
<comment type="subcellular location">
    <subcellularLocation>
        <location evidence="1">Cell membrane</location>
        <topology evidence="1">Multi-pass membrane protein</topology>
    </subcellularLocation>
    <subcellularLocation>
        <location evidence="12">Membrane</location>
        <topology evidence="12">Multi-pass membrane protein</topology>
    </subcellularLocation>
</comment>
<keyword evidence="4 12" id="KW-1003">Cell membrane</keyword>
<dbReference type="InterPro" id="IPR045861">
    <property type="entry name" value="CorA_cytoplasmic_dom"/>
</dbReference>
<dbReference type="EMBL" id="CP154858">
    <property type="protein sequence ID" value="XDT71451.1"/>
    <property type="molecule type" value="Genomic_DNA"/>
</dbReference>
<dbReference type="CDD" id="cd12828">
    <property type="entry name" value="TmCorA-like_1"/>
    <property type="match status" value="1"/>
</dbReference>
<dbReference type="InterPro" id="IPR045863">
    <property type="entry name" value="CorA_TM1_TM2"/>
</dbReference>
<evidence type="ECO:0000256" key="10">
    <source>
        <dbReference type="ARBA" id="ARBA00034269"/>
    </source>
</evidence>
<dbReference type="SUPFAM" id="SSF144083">
    <property type="entry name" value="Magnesium transport protein CorA, transmembrane region"/>
    <property type="match status" value="1"/>
</dbReference>
<dbReference type="KEGG" id="tcd:AAIA72_11615"/>